<protein>
    <submittedName>
        <fullName evidence="1">Uncharacterized protein</fullName>
    </submittedName>
</protein>
<dbReference type="AlphaFoldDB" id="A0A1R2C307"/>
<dbReference type="Proteomes" id="UP000187209">
    <property type="component" value="Unassembled WGS sequence"/>
</dbReference>
<evidence type="ECO:0000313" key="1">
    <source>
        <dbReference type="EMBL" id="OMJ83412.1"/>
    </source>
</evidence>
<comment type="caution">
    <text evidence="1">The sequence shown here is derived from an EMBL/GenBank/DDBJ whole genome shotgun (WGS) entry which is preliminary data.</text>
</comment>
<reference evidence="1 2" key="1">
    <citation type="submission" date="2016-11" db="EMBL/GenBank/DDBJ databases">
        <title>The macronuclear genome of Stentor coeruleus: a giant cell with tiny introns.</title>
        <authorList>
            <person name="Slabodnick M."/>
            <person name="Ruby J.G."/>
            <person name="Reiff S.B."/>
            <person name="Swart E.C."/>
            <person name="Gosai S."/>
            <person name="Prabakaran S."/>
            <person name="Witkowska E."/>
            <person name="Larue G.E."/>
            <person name="Fisher S."/>
            <person name="Freeman R.M."/>
            <person name="Gunawardena J."/>
            <person name="Chu W."/>
            <person name="Stover N.A."/>
            <person name="Gregory B.D."/>
            <person name="Nowacki M."/>
            <person name="Derisi J."/>
            <person name="Roy S.W."/>
            <person name="Marshall W.F."/>
            <person name="Sood P."/>
        </authorList>
    </citation>
    <scope>NUCLEOTIDE SEQUENCE [LARGE SCALE GENOMIC DNA]</scope>
    <source>
        <strain evidence="1">WM001</strain>
    </source>
</reference>
<organism evidence="1 2">
    <name type="scientific">Stentor coeruleus</name>
    <dbReference type="NCBI Taxonomy" id="5963"/>
    <lineage>
        <taxon>Eukaryota</taxon>
        <taxon>Sar</taxon>
        <taxon>Alveolata</taxon>
        <taxon>Ciliophora</taxon>
        <taxon>Postciliodesmatophora</taxon>
        <taxon>Heterotrichea</taxon>
        <taxon>Heterotrichida</taxon>
        <taxon>Stentoridae</taxon>
        <taxon>Stentor</taxon>
    </lineage>
</organism>
<accession>A0A1R2C307</accession>
<name>A0A1R2C307_9CILI</name>
<sequence>MNKYLKEAKKSYIPIKDSLENLYRKFLSFDGAHCPEVSIKEEITINNNITNKLRMMFCIDSKNLTKSLGFKIKSTSGYGQLENTMEILKKSINSYYLFKENKQVSFMVCDFCEDMNSQFYLVKIRHLAGKNHHPPPVFSPTSMDTSFDCPGDYCNYHDDLSRDIESANKTAHQPKMYKVLKQTFLENQKTETLPSSKSFLHQTVEVCKNCFNFYMKKEREKVKSSLKPQLKKPIDVSKYHFYQPIKDISKELICSKGYSKEISKRSASAKSLLGKRKIEIISACKFTEF</sequence>
<dbReference type="EMBL" id="MPUH01000305">
    <property type="protein sequence ID" value="OMJ83412.1"/>
    <property type="molecule type" value="Genomic_DNA"/>
</dbReference>
<keyword evidence="2" id="KW-1185">Reference proteome</keyword>
<evidence type="ECO:0000313" key="2">
    <source>
        <dbReference type="Proteomes" id="UP000187209"/>
    </source>
</evidence>
<gene>
    <name evidence="1" type="ORF">SteCoe_15682</name>
</gene>
<proteinExistence type="predicted"/>